<dbReference type="Proteomes" id="UP000680706">
    <property type="component" value="Chromosome"/>
</dbReference>
<keyword evidence="1" id="KW-1133">Transmembrane helix</keyword>
<dbReference type="InterPro" id="IPR046595">
    <property type="entry name" value="DUF6653"/>
</dbReference>
<feature type="transmembrane region" description="Helical" evidence="1">
    <location>
        <begin position="68"/>
        <end position="85"/>
    </location>
</feature>
<evidence type="ECO:0000256" key="1">
    <source>
        <dbReference type="SAM" id="Phobius"/>
    </source>
</evidence>
<accession>A0ABX8AHU8</accession>
<sequence>MEDNVAGDPKLSQMQPQKIGGWDPRHVRHLNTQSAALTRLNKPKSLIVRALVLPALLAPLWYQPTLGWFWAIALSIAAVAWVWIIPPFGKKNVGAQTWTQKAILGERMWLNRMFVPIPAPYHQKALALLVVGLIAVGLAIWAAATNNLPLMLTGSIIAYLAKFASLFVMVKIFEHMKNAHPLYKSWRNVPVNDNSLKAKAG</sequence>
<evidence type="ECO:0008006" key="4">
    <source>
        <dbReference type="Google" id="ProtNLM"/>
    </source>
</evidence>
<organism evidence="2 3">
    <name type="scientific">Pseudovibrio brasiliensis</name>
    <dbReference type="NCBI Taxonomy" id="1898042"/>
    <lineage>
        <taxon>Bacteria</taxon>
        <taxon>Pseudomonadati</taxon>
        <taxon>Pseudomonadota</taxon>
        <taxon>Alphaproteobacteria</taxon>
        <taxon>Hyphomicrobiales</taxon>
        <taxon>Stappiaceae</taxon>
        <taxon>Pseudovibrio</taxon>
    </lineage>
</organism>
<dbReference type="EMBL" id="CP074126">
    <property type="protein sequence ID" value="QUS54222.1"/>
    <property type="molecule type" value="Genomic_DNA"/>
</dbReference>
<reference evidence="2 3" key="1">
    <citation type="journal article" date="2021" name="Angew. Chem. Int. Ed. Engl.">
        <title>A novel family of nonribosomal peptides modulate collective behavior in Pseudovibrio bacteria isolated from marine sponges.</title>
        <authorList>
            <person name="Ioca L.P."/>
            <person name="Dai Y."/>
            <person name="Kunakom S."/>
            <person name="Diaz-Espinosa J."/>
            <person name="Krunic A."/>
            <person name="Crnkovic C.M."/>
            <person name="Orjala J."/>
            <person name="Sanchez L.M."/>
            <person name="Ferreira A.G."/>
            <person name="Berlinck R.G.S."/>
            <person name="Eustaquio A.S."/>
        </authorList>
    </citation>
    <scope>NUCLEOTIDE SEQUENCE [LARGE SCALE GENOMIC DNA]</scope>
    <source>
        <strain evidence="2 3">Ab134</strain>
    </source>
</reference>
<evidence type="ECO:0000313" key="2">
    <source>
        <dbReference type="EMBL" id="QUS54222.1"/>
    </source>
</evidence>
<dbReference type="Pfam" id="PF20358">
    <property type="entry name" value="DUF6653"/>
    <property type="match status" value="1"/>
</dbReference>
<feature type="transmembrane region" description="Helical" evidence="1">
    <location>
        <begin position="125"/>
        <end position="144"/>
    </location>
</feature>
<proteinExistence type="predicted"/>
<keyword evidence="1" id="KW-0472">Membrane</keyword>
<evidence type="ECO:0000313" key="3">
    <source>
        <dbReference type="Proteomes" id="UP000680706"/>
    </source>
</evidence>
<gene>
    <name evidence="2" type="ORF">KGB56_12470</name>
</gene>
<feature type="transmembrane region" description="Helical" evidence="1">
    <location>
        <begin position="150"/>
        <end position="170"/>
    </location>
</feature>
<keyword evidence="3" id="KW-1185">Reference proteome</keyword>
<protein>
    <recommendedName>
        <fullName evidence="4">Transmembrane protein (PGPGW)</fullName>
    </recommendedName>
</protein>
<name>A0ABX8AHU8_9HYPH</name>
<keyword evidence="1" id="KW-0812">Transmembrane</keyword>
<feature type="transmembrane region" description="Helical" evidence="1">
    <location>
        <begin position="46"/>
        <end position="62"/>
    </location>
</feature>